<dbReference type="Proteomes" id="UP000256424">
    <property type="component" value="Unassembled WGS sequence"/>
</dbReference>
<dbReference type="RefSeq" id="WP_104762466.1">
    <property type="nucleotide sequence ID" value="NZ_FZPM01000004.1"/>
</dbReference>
<name>A0A3D8J5C2_9HELI</name>
<protein>
    <submittedName>
        <fullName evidence="1">Uncharacterized protein</fullName>
    </submittedName>
</protein>
<gene>
    <name evidence="1" type="ORF">CQA66_03575</name>
</gene>
<dbReference type="EMBL" id="NXLW01000005">
    <property type="protein sequence ID" value="RDU72692.1"/>
    <property type="molecule type" value="Genomic_DNA"/>
</dbReference>
<accession>A0A3D8J5C2</accession>
<dbReference type="AlphaFoldDB" id="A0A3D8J5C2"/>
<evidence type="ECO:0000313" key="1">
    <source>
        <dbReference type="EMBL" id="RDU72692.1"/>
    </source>
</evidence>
<organism evidence="1 2">
    <name type="scientific">Helicobacter aurati</name>
    <dbReference type="NCBI Taxonomy" id="137778"/>
    <lineage>
        <taxon>Bacteria</taxon>
        <taxon>Pseudomonadati</taxon>
        <taxon>Campylobacterota</taxon>
        <taxon>Epsilonproteobacteria</taxon>
        <taxon>Campylobacterales</taxon>
        <taxon>Helicobacteraceae</taxon>
        <taxon>Helicobacter</taxon>
    </lineage>
</organism>
<comment type="caution">
    <text evidence="1">The sequence shown here is derived from an EMBL/GenBank/DDBJ whole genome shotgun (WGS) entry which is preliminary data.</text>
</comment>
<dbReference type="OrthoDB" id="5333999at2"/>
<reference evidence="1 2" key="1">
    <citation type="submission" date="2018-04" db="EMBL/GenBank/DDBJ databases">
        <title>Novel Campyloabacter and Helicobacter Species and Strains.</title>
        <authorList>
            <person name="Mannion A.J."/>
            <person name="Shen Z."/>
            <person name="Fox J.G."/>
        </authorList>
    </citation>
    <scope>NUCLEOTIDE SEQUENCE [LARGE SCALE GENOMIC DNA]</scope>
    <source>
        <strain evidence="1 2">MIT 97-5075</strain>
    </source>
</reference>
<sequence>MYKEYFEEILVQHAKEIIQHLLHYKIHFYLQCCVEKVHFDPILPADITATFQPLIDFVLAGYTFESIELWENEISFEAGFGKENFASIITVPFSVIVQIIVPTQDRIVRDLCLFVNTISLLDLESPNKEQTQEKEEELLASSKNAILSNPDNQFLKH</sequence>
<proteinExistence type="predicted"/>
<evidence type="ECO:0000313" key="2">
    <source>
        <dbReference type="Proteomes" id="UP000256424"/>
    </source>
</evidence>
<keyword evidence="2" id="KW-1185">Reference proteome</keyword>